<organism evidence="2 3">
    <name type="scientific">Novosphingobium hassiacum</name>
    <dbReference type="NCBI Taxonomy" id="173676"/>
    <lineage>
        <taxon>Bacteria</taxon>
        <taxon>Pseudomonadati</taxon>
        <taxon>Pseudomonadota</taxon>
        <taxon>Alphaproteobacteria</taxon>
        <taxon>Sphingomonadales</taxon>
        <taxon>Sphingomonadaceae</taxon>
        <taxon>Novosphingobium</taxon>
    </lineage>
</organism>
<accession>A0A7W6A0F5</accession>
<protein>
    <recommendedName>
        <fullName evidence="1">T6SS Transcription factor RovC-like DNA binding domain-containing protein</fullName>
    </recommendedName>
</protein>
<comment type="caution">
    <text evidence="2">The sequence shown here is derived from an EMBL/GenBank/DDBJ whole genome shotgun (WGS) entry which is preliminary data.</text>
</comment>
<dbReference type="Proteomes" id="UP000562395">
    <property type="component" value="Unassembled WGS sequence"/>
</dbReference>
<keyword evidence="3" id="KW-1185">Reference proteome</keyword>
<feature type="domain" description="T6SS Transcription factor RovC-like DNA binding" evidence="1">
    <location>
        <begin position="2"/>
        <end position="75"/>
    </location>
</feature>
<gene>
    <name evidence="2" type="ORF">GGQ88_003840</name>
</gene>
<reference evidence="2 3" key="1">
    <citation type="submission" date="2020-08" db="EMBL/GenBank/DDBJ databases">
        <title>Genomic Encyclopedia of Type Strains, Phase IV (KMG-IV): sequencing the most valuable type-strain genomes for metagenomic binning, comparative biology and taxonomic classification.</title>
        <authorList>
            <person name="Goeker M."/>
        </authorList>
    </citation>
    <scope>NUCLEOTIDE SEQUENCE [LARGE SCALE GENOMIC DNA]</scope>
    <source>
        <strain evidence="2 3">DSM 14552</strain>
    </source>
</reference>
<evidence type="ECO:0000313" key="2">
    <source>
        <dbReference type="EMBL" id="MBB3862539.1"/>
    </source>
</evidence>
<evidence type="ECO:0000313" key="3">
    <source>
        <dbReference type="Proteomes" id="UP000562395"/>
    </source>
</evidence>
<dbReference type="AlphaFoldDB" id="A0A7W6A0F5"/>
<dbReference type="Pfam" id="PF10074">
    <property type="entry name" value="RovC_DNA-bd"/>
    <property type="match status" value="1"/>
</dbReference>
<name>A0A7W6A0F5_9SPHN</name>
<evidence type="ECO:0000259" key="1">
    <source>
        <dbReference type="Pfam" id="PF10074"/>
    </source>
</evidence>
<sequence length="77" mass="8788">MLTPFRRLRLAALLKVHDMRHVGISPRRIAERLISPALTSLSAAEWTESKERKRIRRWSAEASRLVAGGYRNLLHGG</sequence>
<dbReference type="EMBL" id="JACICY010000015">
    <property type="protein sequence ID" value="MBB3862539.1"/>
    <property type="molecule type" value="Genomic_DNA"/>
</dbReference>
<proteinExistence type="predicted"/>
<dbReference type="InterPro" id="IPR018754">
    <property type="entry name" value="RovC-like_DNA-bd"/>
</dbReference>